<comment type="function">
    <text evidence="5">Key component of the cytosolic iron-sulfur protein assembly (CIA) complex, a multiprotein complex that mediates the incorporation of iron-sulfur cluster into apoproteins specifically involved in DNA metabolism and genomic integrity. In the CIA complex, MMS19 acts as an adapter between early-acting CIA components and a subset of cellular target iron-sulfur proteins.</text>
</comment>
<evidence type="ECO:0000259" key="7">
    <source>
        <dbReference type="Pfam" id="PF14500"/>
    </source>
</evidence>
<keyword evidence="5" id="KW-0234">DNA repair</keyword>
<dbReference type="VEuPathDB" id="FungiDB:SCHCODRAFT_02698782"/>
<reference evidence="8 9" key="1">
    <citation type="journal article" date="2010" name="Nat. Biotechnol.">
        <title>Genome sequence of the model mushroom Schizophyllum commune.</title>
        <authorList>
            <person name="Ohm R.A."/>
            <person name="de Jong J.F."/>
            <person name="Lugones L.G."/>
            <person name="Aerts A."/>
            <person name="Kothe E."/>
            <person name="Stajich J.E."/>
            <person name="de Vries R.P."/>
            <person name="Record E."/>
            <person name="Levasseur A."/>
            <person name="Baker S.E."/>
            <person name="Bartholomew K.A."/>
            <person name="Coutinho P.M."/>
            <person name="Erdmann S."/>
            <person name="Fowler T.J."/>
            <person name="Gathman A.C."/>
            <person name="Lombard V."/>
            <person name="Henrissat B."/>
            <person name="Knabe N."/>
            <person name="Kuees U."/>
            <person name="Lilly W.W."/>
            <person name="Lindquist E."/>
            <person name="Lucas S."/>
            <person name="Magnuson J.K."/>
            <person name="Piumi F."/>
            <person name="Raudaskoski M."/>
            <person name="Salamov A."/>
            <person name="Schmutz J."/>
            <person name="Schwarze F.W.M.R."/>
            <person name="vanKuyk P.A."/>
            <person name="Horton J.S."/>
            <person name="Grigoriev I.V."/>
            <person name="Woesten H.A.B."/>
        </authorList>
    </citation>
    <scope>NUCLEOTIDE SEQUENCE [LARGE SCALE GENOMIC DNA]</scope>
    <source>
        <strain evidence="9">H4-8 / FGSC 9210</strain>
    </source>
</reference>
<sequence>MALVEISNRRLTWLGVVKALEEYLTSEDDELRRKGVDFLASVLVKAPPSSFNVQSTRVLILFMNSKLEDTETIIPALKGLVPLSALPAAEAPVIVRALYSHVKMQALVQSVRYNVFTIIDTLMAKHREDLRSINNEFLDGYIRLADGEKDPRNLLVAFAIARVILIEFDITPFVERLFEITYCYFPITFRPPPNDPYGITTDDLRAALRKCLAATPAFGPMAIPIFLEKLMAGTPVTKRDVLQTMTLCIPVYGAAVARANARKLWNALKLEIFQPTDHVTESEALKTTQELVKTIYEESPSDDSDIQGLARDACEECIGILKEPEKSQAKYAIKVLCAFMSTTPSVSRFTLLQVVPHLLKLFNTPDELSTRPAILQLLSEVIAASRDSSLKSEGIAEVALAPYKDEVLGILTVGLKLSSSRSSALSGLTGLVTTPGLITDDEVGFIVHNLSELVQAGLAEEDDAGDEVLTLLAKISETAPRHVEEQLLPMLFAALPDRAPPRDADSERVRIFRALVALKALCQQPALFGTLVSRVTTKLDLVCTASIPEGETDLTIAYAHALLRTLSQTLSAKVDAGHVDVVKYIDRLIPLLFNLFIYSALTNLTVGTDWRLIAVAGGIITMVVQALPVARQETFANALFGAYAGGDLKGIADGQQKIPSSPPFEPLIDSAPAPQKGTVALLASSVVALRPEVAAPPPQPASFVAQTLWWGLKSAETELQRSSAWHICASIVNKRTADVSSFLEADLNDFWTTVVANQSVGVSQRHDALQAWAWICRALLVRNHAAAGPLIERLFTLFNDENVGWDAARAIGQIGRTDDILTKRNHAVVRILYLQKYVNNVLPGLMKDAAGHDNAVVQTASLVAVTALITTVPKATYAQELESLYPLLLRALDLPDHNIRANVIETLLAINNDDAPESSRASEHASTLVSVMLKNCIAATMPSTRVRIAALQYLGILPKILMREVLQRYRSAVVKELAKALDDPKKAVRKEAVATRTKWFTA</sequence>
<dbReference type="InParanoid" id="D8Q358"/>
<dbReference type="GO" id="GO:0097361">
    <property type="term" value="C:cytosolic [4Fe-4S] assembly targeting complex"/>
    <property type="evidence" value="ECO:0007669"/>
    <property type="project" value="UniProtKB-UniRule"/>
</dbReference>
<feature type="domain" description="MMS19 C-terminal" evidence="6">
    <location>
        <begin position="515"/>
        <end position="958"/>
    </location>
</feature>
<dbReference type="SUPFAM" id="SSF48371">
    <property type="entry name" value="ARM repeat"/>
    <property type="match status" value="1"/>
</dbReference>
<gene>
    <name evidence="8" type="ORF">SCHCODRAFT_67122</name>
</gene>
<dbReference type="AlphaFoldDB" id="D8Q358"/>
<dbReference type="PANTHER" id="PTHR12891:SF0">
    <property type="entry name" value="MMS19 NUCLEOTIDE EXCISION REPAIR PROTEIN HOMOLOG"/>
    <property type="match status" value="1"/>
</dbReference>
<dbReference type="STRING" id="578458.D8Q358"/>
<dbReference type="FunCoup" id="D8Q358">
    <property type="interactions" value="490"/>
</dbReference>
<evidence type="ECO:0000256" key="3">
    <source>
        <dbReference type="ARBA" id="ARBA00022737"/>
    </source>
</evidence>
<proteinExistence type="inferred from homology"/>
<feature type="domain" description="MMS19 N-terminal" evidence="7">
    <location>
        <begin position="17"/>
        <end position="274"/>
    </location>
</feature>
<dbReference type="InterPro" id="IPR024687">
    <property type="entry name" value="MMS19_C"/>
</dbReference>
<accession>D8Q358</accession>
<comment type="subcellular location">
    <subcellularLocation>
        <location evidence="1 5">Nucleus</location>
    </subcellularLocation>
</comment>
<evidence type="ECO:0000256" key="2">
    <source>
        <dbReference type="ARBA" id="ARBA00009340"/>
    </source>
</evidence>
<evidence type="ECO:0000313" key="8">
    <source>
        <dbReference type="EMBL" id="EFI97633.1"/>
    </source>
</evidence>
<keyword evidence="9" id="KW-1185">Reference proteome</keyword>
<keyword evidence="4 5" id="KW-0539">Nucleus</keyword>
<dbReference type="Gene3D" id="1.25.10.10">
    <property type="entry name" value="Leucine-rich Repeat Variant"/>
    <property type="match status" value="1"/>
</dbReference>
<dbReference type="GO" id="GO:0006281">
    <property type="term" value="P:DNA repair"/>
    <property type="evidence" value="ECO:0007669"/>
    <property type="project" value="UniProtKB-UniRule"/>
</dbReference>
<dbReference type="KEGG" id="scm:SCHCO_02698782"/>
<name>D8Q358_SCHCM</name>
<dbReference type="eggNOG" id="KOG1967">
    <property type="taxonomic scope" value="Eukaryota"/>
</dbReference>
<dbReference type="GeneID" id="9590325"/>
<dbReference type="InterPro" id="IPR016024">
    <property type="entry name" value="ARM-type_fold"/>
</dbReference>
<dbReference type="OMA" id="FSFMPEF"/>
<dbReference type="RefSeq" id="XP_003032536.1">
    <property type="nucleotide sequence ID" value="XM_003032490.1"/>
</dbReference>
<evidence type="ECO:0000256" key="1">
    <source>
        <dbReference type="ARBA" id="ARBA00004123"/>
    </source>
</evidence>
<dbReference type="Proteomes" id="UP000007431">
    <property type="component" value="Unassembled WGS sequence"/>
</dbReference>
<comment type="similarity">
    <text evidence="2 5">Belongs to the MET18/MMS19 family.</text>
</comment>
<dbReference type="InterPro" id="IPR029240">
    <property type="entry name" value="MMS19_N"/>
</dbReference>
<dbReference type="EMBL" id="GL377305">
    <property type="protein sequence ID" value="EFI97633.1"/>
    <property type="molecule type" value="Genomic_DNA"/>
</dbReference>
<evidence type="ECO:0000256" key="5">
    <source>
        <dbReference type="RuleBase" id="RU367072"/>
    </source>
</evidence>
<dbReference type="OrthoDB" id="342900at2759"/>
<dbReference type="HOGENOM" id="CLU_005943_1_0_1"/>
<evidence type="ECO:0000313" key="9">
    <source>
        <dbReference type="Proteomes" id="UP000007431"/>
    </source>
</evidence>
<dbReference type="Pfam" id="PF14500">
    <property type="entry name" value="MMS19_N"/>
    <property type="match status" value="1"/>
</dbReference>
<evidence type="ECO:0000256" key="4">
    <source>
        <dbReference type="ARBA" id="ARBA00023242"/>
    </source>
</evidence>
<dbReference type="GO" id="GO:0016226">
    <property type="term" value="P:iron-sulfur cluster assembly"/>
    <property type="evidence" value="ECO:0007669"/>
    <property type="project" value="UniProtKB-UniRule"/>
</dbReference>
<dbReference type="Pfam" id="PF12460">
    <property type="entry name" value="MMS19_C"/>
    <property type="match status" value="1"/>
</dbReference>
<dbReference type="GO" id="GO:0051604">
    <property type="term" value="P:protein maturation"/>
    <property type="evidence" value="ECO:0007669"/>
    <property type="project" value="UniProtKB-UniRule"/>
</dbReference>
<keyword evidence="5" id="KW-0227">DNA damage</keyword>
<organism evidence="9">
    <name type="scientific">Schizophyllum commune (strain H4-8 / FGSC 9210)</name>
    <name type="common">Split gill fungus</name>
    <dbReference type="NCBI Taxonomy" id="578458"/>
    <lineage>
        <taxon>Eukaryota</taxon>
        <taxon>Fungi</taxon>
        <taxon>Dikarya</taxon>
        <taxon>Basidiomycota</taxon>
        <taxon>Agaricomycotina</taxon>
        <taxon>Agaricomycetes</taxon>
        <taxon>Agaricomycetidae</taxon>
        <taxon>Agaricales</taxon>
        <taxon>Schizophyllaceae</taxon>
        <taxon>Schizophyllum</taxon>
    </lineage>
</organism>
<keyword evidence="3" id="KW-0677">Repeat</keyword>
<dbReference type="InterPro" id="IPR011989">
    <property type="entry name" value="ARM-like"/>
</dbReference>
<dbReference type="PANTHER" id="PTHR12891">
    <property type="entry name" value="DNA REPAIR/TRANSCRIPTION PROTEIN MET18/MMS19"/>
    <property type="match status" value="1"/>
</dbReference>
<dbReference type="InterPro" id="IPR039920">
    <property type="entry name" value="MMS19"/>
</dbReference>
<protein>
    <recommendedName>
        <fullName evidence="5">MMS19 nucleotide excision repair protein</fullName>
    </recommendedName>
</protein>
<dbReference type="GO" id="GO:0005634">
    <property type="term" value="C:nucleus"/>
    <property type="evidence" value="ECO:0007669"/>
    <property type="project" value="UniProtKB-SubCell"/>
</dbReference>
<evidence type="ECO:0000259" key="6">
    <source>
        <dbReference type="Pfam" id="PF12460"/>
    </source>
</evidence>